<evidence type="ECO:0000313" key="3">
    <source>
        <dbReference type="EMBL" id="GGD14152.1"/>
    </source>
</evidence>
<dbReference type="Proteomes" id="UP000625735">
    <property type="component" value="Unassembled WGS sequence"/>
</dbReference>
<organism evidence="3 4">
    <name type="scientific">Flavobacterium orientale</name>
    <dbReference type="NCBI Taxonomy" id="1756020"/>
    <lineage>
        <taxon>Bacteria</taxon>
        <taxon>Pseudomonadati</taxon>
        <taxon>Bacteroidota</taxon>
        <taxon>Flavobacteriia</taxon>
        <taxon>Flavobacteriales</taxon>
        <taxon>Flavobacteriaceae</taxon>
        <taxon>Flavobacterium</taxon>
    </lineage>
</organism>
<dbReference type="RefSeq" id="WP_188360590.1">
    <property type="nucleotide sequence ID" value="NZ_BMFG01000001.1"/>
</dbReference>
<sequence>MAKSLSYYITLLVLKIKKVKYTFSQTPIPFEQLRENDVYFPKNSFFKGEHVTAFSLLKTKIVAIRNGGNPESLLLYLHGGAFVSGPTHYHWDAIEKIAKNTKHTVWMCNYPKAPEHKIDEISKNIDAVYKKALEEFKSDAITLMGDSVGGTLHIALTQRILSSNMGLPSKIVLISPVLDASLEHPDIALIDKIDPILSKKGVLSAKHMCAVNNHLKDARLSPLYGSFKGFPKTYLFIAENDITRPDQLLFAADLEKENIKKYIFYGKGMPHIWPLLPVMKESRKSLNEIIDFLNE</sequence>
<keyword evidence="4" id="KW-1185">Reference proteome</keyword>
<gene>
    <name evidence="3" type="ORF">GCM10011343_01520</name>
</gene>
<accession>A0A916XVK5</accession>
<dbReference type="PANTHER" id="PTHR48081">
    <property type="entry name" value="AB HYDROLASE SUPERFAMILY PROTEIN C4A8.06C"/>
    <property type="match status" value="1"/>
</dbReference>
<evidence type="ECO:0000259" key="2">
    <source>
        <dbReference type="Pfam" id="PF07859"/>
    </source>
</evidence>
<dbReference type="Pfam" id="PF07859">
    <property type="entry name" value="Abhydrolase_3"/>
    <property type="match status" value="1"/>
</dbReference>
<reference evidence="3" key="1">
    <citation type="journal article" date="2014" name="Int. J. Syst. Evol. Microbiol.">
        <title>Complete genome sequence of Corynebacterium casei LMG S-19264T (=DSM 44701T), isolated from a smear-ripened cheese.</title>
        <authorList>
            <consortium name="US DOE Joint Genome Institute (JGI-PGF)"/>
            <person name="Walter F."/>
            <person name="Albersmeier A."/>
            <person name="Kalinowski J."/>
            <person name="Ruckert C."/>
        </authorList>
    </citation>
    <scope>NUCLEOTIDE SEQUENCE</scope>
    <source>
        <strain evidence="3">CGMCC 1.12506</strain>
    </source>
</reference>
<evidence type="ECO:0000256" key="1">
    <source>
        <dbReference type="ARBA" id="ARBA00022801"/>
    </source>
</evidence>
<dbReference type="InterPro" id="IPR029058">
    <property type="entry name" value="AB_hydrolase_fold"/>
</dbReference>
<comment type="caution">
    <text evidence="3">The sequence shown here is derived from an EMBL/GenBank/DDBJ whole genome shotgun (WGS) entry which is preliminary data.</text>
</comment>
<protein>
    <recommendedName>
        <fullName evidence="2">Alpha/beta hydrolase fold-3 domain-containing protein</fullName>
    </recommendedName>
</protein>
<evidence type="ECO:0000313" key="4">
    <source>
        <dbReference type="Proteomes" id="UP000625735"/>
    </source>
</evidence>
<dbReference type="Gene3D" id="3.40.50.1820">
    <property type="entry name" value="alpha/beta hydrolase"/>
    <property type="match status" value="1"/>
</dbReference>
<name>A0A916XVK5_9FLAO</name>
<dbReference type="PANTHER" id="PTHR48081:SF8">
    <property type="entry name" value="ALPHA_BETA HYDROLASE FOLD-3 DOMAIN-CONTAINING PROTEIN-RELATED"/>
    <property type="match status" value="1"/>
</dbReference>
<dbReference type="GO" id="GO:0016787">
    <property type="term" value="F:hydrolase activity"/>
    <property type="evidence" value="ECO:0007669"/>
    <property type="project" value="UniProtKB-KW"/>
</dbReference>
<feature type="domain" description="Alpha/beta hydrolase fold-3" evidence="2">
    <location>
        <begin position="74"/>
        <end position="273"/>
    </location>
</feature>
<dbReference type="EMBL" id="BMFG01000001">
    <property type="protein sequence ID" value="GGD14152.1"/>
    <property type="molecule type" value="Genomic_DNA"/>
</dbReference>
<dbReference type="SUPFAM" id="SSF53474">
    <property type="entry name" value="alpha/beta-Hydrolases"/>
    <property type="match status" value="1"/>
</dbReference>
<reference evidence="3" key="2">
    <citation type="submission" date="2020-09" db="EMBL/GenBank/DDBJ databases">
        <authorList>
            <person name="Sun Q."/>
            <person name="Zhou Y."/>
        </authorList>
    </citation>
    <scope>NUCLEOTIDE SEQUENCE</scope>
    <source>
        <strain evidence="3">CGMCC 1.12506</strain>
    </source>
</reference>
<proteinExistence type="predicted"/>
<keyword evidence="1" id="KW-0378">Hydrolase</keyword>
<dbReference type="InterPro" id="IPR050300">
    <property type="entry name" value="GDXG_lipolytic_enzyme"/>
</dbReference>
<dbReference type="InterPro" id="IPR013094">
    <property type="entry name" value="AB_hydrolase_3"/>
</dbReference>
<dbReference type="AlphaFoldDB" id="A0A916XVK5"/>